<gene>
    <name evidence="1" type="ORF">CAZ10_16760</name>
</gene>
<dbReference type="Pfam" id="PF13986">
    <property type="entry name" value="DUF4224"/>
    <property type="match status" value="1"/>
</dbReference>
<sequence>MIRFLTAEEVAELTGFVRPAAQKRWLSENDFSFVEGGDGRPKVLEEVVLSRLGARQAKKEKGPRLRLTG</sequence>
<dbReference type="RefSeq" id="WP_071538228.1">
    <property type="nucleotide sequence ID" value="NZ_BSAO01000024.1"/>
</dbReference>
<dbReference type="InterPro" id="IPR025319">
    <property type="entry name" value="DUF4224"/>
</dbReference>
<dbReference type="EMBL" id="NFFZ01000008">
    <property type="protein sequence ID" value="OTI60731.1"/>
    <property type="molecule type" value="Genomic_DNA"/>
</dbReference>
<protein>
    <submittedName>
        <fullName evidence="1">Uncharacterized protein</fullName>
    </submittedName>
</protein>
<organism evidence="1 2">
    <name type="scientific">Pseudomonas aeruginosa</name>
    <dbReference type="NCBI Taxonomy" id="287"/>
    <lineage>
        <taxon>Bacteria</taxon>
        <taxon>Pseudomonadati</taxon>
        <taxon>Pseudomonadota</taxon>
        <taxon>Gammaproteobacteria</taxon>
        <taxon>Pseudomonadales</taxon>
        <taxon>Pseudomonadaceae</taxon>
        <taxon>Pseudomonas</taxon>
    </lineage>
</organism>
<reference evidence="1 2" key="1">
    <citation type="submission" date="2017-05" db="EMBL/GenBank/DDBJ databases">
        <authorList>
            <person name="Song R."/>
            <person name="Chenine A.L."/>
            <person name="Ruprecht R.M."/>
        </authorList>
    </citation>
    <scope>NUCLEOTIDE SEQUENCE [LARGE SCALE GENOMIC DNA]</scope>
    <source>
        <strain evidence="1 2">S567_C10_BS</strain>
    </source>
</reference>
<proteinExistence type="predicted"/>
<dbReference type="Proteomes" id="UP000194857">
    <property type="component" value="Unassembled WGS sequence"/>
</dbReference>
<comment type="caution">
    <text evidence="1">The sequence shown here is derived from an EMBL/GenBank/DDBJ whole genome shotgun (WGS) entry which is preliminary data.</text>
</comment>
<dbReference type="AlphaFoldDB" id="A0A2C9WZE8"/>
<evidence type="ECO:0000313" key="2">
    <source>
        <dbReference type="Proteomes" id="UP000194857"/>
    </source>
</evidence>
<evidence type="ECO:0000313" key="1">
    <source>
        <dbReference type="EMBL" id="OTI60731.1"/>
    </source>
</evidence>
<accession>A0A2C9WZE8</accession>
<name>A0A2C9WZE8_PSEAI</name>